<proteinExistence type="predicted"/>
<evidence type="ECO:0000313" key="1">
    <source>
        <dbReference type="EMBL" id="KAJ8738024.1"/>
    </source>
</evidence>
<sequence>MNQYISRLFSRWGPAARELSAIKMCLHHQNIDFTRAPQLDGVEINMSKLYHLVQRLGGLETVINKKRWGKVADDMKLRGGNYERRLEQIYMKYLLTYDTLSHLERTEQVRYLGSVLHESGDVDCDVDSRISAAWAKWREVAGVICDPKMPVRLKGQVYKTIIRPVLLYGSEAWPVLERHKQSLRVTEMNMLRWMSGVSRKDRIKNSRIRGSLQVRDIADKLQEGRLRWYGHVLRKPADYVGNRCLAMPPPPGPGKRGRPKRRWIDVVRDDMRANGLKAEDAKDRAKWRRLGRKADPGHRGESQGSNRDLR</sequence>
<evidence type="ECO:0000313" key="2">
    <source>
        <dbReference type="Proteomes" id="UP001231649"/>
    </source>
</evidence>
<protein>
    <submittedName>
        <fullName evidence="1">Uncharacterized protein</fullName>
    </submittedName>
</protein>
<comment type="caution">
    <text evidence="1">The sequence shown here is derived from an EMBL/GenBank/DDBJ whole genome shotgun (WGS) entry which is preliminary data.</text>
</comment>
<organism evidence="1 2">
    <name type="scientific">Mythimna loreyi</name>
    <dbReference type="NCBI Taxonomy" id="667449"/>
    <lineage>
        <taxon>Eukaryota</taxon>
        <taxon>Metazoa</taxon>
        <taxon>Ecdysozoa</taxon>
        <taxon>Arthropoda</taxon>
        <taxon>Hexapoda</taxon>
        <taxon>Insecta</taxon>
        <taxon>Pterygota</taxon>
        <taxon>Neoptera</taxon>
        <taxon>Endopterygota</taxon>
        <taxon>Lepidoptera</taxon>
        <taxon>Glossata</taxon>
        <taxon>Ditrysia</taxon>
        <taxon>Noctuoidea</taxon>
        <taxon>Noctuidae</taxon>
        <taxon>Noctuinae</taxon>
        <taxon>Hadenini</taxon>
        <taxon>Mythimna</taxon>
    </lineage>
</organism>
<dbReference type="Proteomes" id="UP001231649">
    <property type="component" value="Chromosome 1"/>
</dbReference>
<name>A0ACC2RCX7_9NEOP</name>
<keyword evidence="2" id="KW-1185">Reference proteome</keyword>
<accession>A0ACC2RCX7</accession>
<gene>
    <name evidence="1" type="ORF">PYW08_000619</name>
</gene>
<reference evidence="1" key="1">
    <citation type="submission" date="2023-03" db="EMBL/GenBank/DDBJ databases">
        <title>Chromosome-level genomes of two armyworms, Mythimna separata and Mythimna loreyi, provide insights into the biosynthesis and reception of sex pheromones.</title>
        <authorList>
            <person name="Zhao H."/>
        </authorList>
    </citation>
    <scope>NUCLEOTIDE SEQUENCE</scope>
    <source>
        <strain evidence="1">BeijingLab</strain>
    </source>
</reference>
<dbReference type="EMBL" id="CM056777">
    <property type="protein sequence ID" value="KAJ8738024.1"/>
    <property type="molecule type" value="Genomic_DNA"/>
</dbReference>